<evidence type="ECO:0000256" key="2">
    <source>
        <dbReference type="SAM" id="Phobius"/>
    </source>
</evidence>
<keyword evidence="2" id="KW-1133">Transmembrane helix</keyword>
<feature type="region of interest" description="Disordered" evidence="1">
    <location>
        <begin position="87"/>
        <end position="136"/>
    </location>
</feature>
<dbReference type="EMBL" id="ADBJ01000018">
    <property type="protein sequence ID" value="EFA82555.1"/>
    <property type="molecule type" value="Genomic_DNA"/>
</dbReference>
<feature type="transmembrane region" description="Helical" evidence="2">
    <location>
        <begin position="150"/>
        <end position="173"/>
    </location>
</feature>
<reference evidence="4 5" key="1">
    <citation type="journal article" date="2011" name="Genome Res.">
        <title>Phylogeny-wide analysis of social amoeba genomes highlights ancient origins for complex intercellular communication.</title>
        <authorList>
            <person name="Heidel A.J."/>
            <person name="Lawal H.M."/>
            <person name="Felder M."/>
            <person name="Schilde C."/>
            <person name="Helps N.R."/>
            <person name="Tunggal B."/>
            <person name="Rivero F."/>
            <person name="John U."/>
            <person name="Schleicher M."/>
            <person name="Eichinger L."/>
            <person name="Platzer M."/>
            <person name="Noegel A.A."/>
            <person name="Schaap P."/>
            <person name="Gloeckner G."/>
        </authorList>
    </citation>
    <scope>NUCLEOTIDE SEQUENCE [LARGE SCALE GENOMIC DNA]</scope>
    <source>
        <strain evidence="5">ATCC 26659 / Pp 5 / PN500</strain>
    </source>
</reference>
<dbReference type="RefSeq" id="XP_020434672.1">
    <property type="nucleotide sequence ID" value="XM_020575152.1"/>
</dbReference>
<sequence>MNRTMFRGIQYSKQFKSVSCNNYGYTPKSININSNNFRSIVSNNINAIQQQQQPQIRSFSSLNINNNIKQNQSIFNQPMTINNLRRYSTQQQQQQTPKETEQSKQTTSPKEELKTEEKIVDQSNTNQQQQEDPTKNLSTPEKIKYLFKQYGLLAVVVHFSIYGATLGGLYLALSNGVDVEQVFTYFGIEQTKLGKGLGVFALAFALTKLTGVVRVPLTLILVPVLSRYIRRAKLTY</sequence>
<keyword evidence="5" id="KW-1185">Reference proteome</keyword>
<organism evidence="4 5">
    <name type="scientific">Heterostelium pallidum (strain ATCC 26659 / Pp 5 / PN500)</name>
    <name type="common">Cellular slime mold</name>
    <name type="synonym">Polysphondylium pallidum</name>
    <dbReference type="NCBI Taxonomy" id="670386"/>
    <lineage>
        <taxon>Eukaryota</taxon>
        <taxon>Amoebozoa</taxon>
        <taxon>Evosea</taxon>
        <taxon>Eumycetozoa</taxon>
        <taxon>Dictyostelia</taxon>
        <taxon>Acytosteliales</taxon>
        <taxon>Acytosteliaceae</taxon>
        <taxon>Heterostelium</taxon>
    </lineage>
</organism>
<dbReference type="InterPro" id="IPR045866">
    <property type="entry name" value="FAM210A/B-like"/>
</dbReference>
<dbReference type="InterPro" id="IPR009688">
    <property type="entry name" value="FAM210A/B-like_dom"/>
</dbReference>
<evidence type="ECO:0000259" key="3">
    <source>
        <dbReference type="Pfam" id="PF06916"/>
    </source>
</evidence>
<dbReference type="Proteomes" id="UP000001396">
    <property type="component" value="Unassembled WGS sequence"/>
</dbReference>
<dbReference type="PANTHER" id="PTHR21377">
    <property type="entry name" value="PROTEIN FAM210B, MITOCHONDRIAL"/>
    <property type="match status" value="1"/>
</dbReference>
<accession>D3B712</accession>
<name>D3B712_HETP5</name>
<evidence type="ECO:0000256" key="1">
    <source>
        <dbReference type="SAM" id="MobiDB-lite"/>
    </source>
</evidence>
<protein>
    <recommendedName>
        <fullName evidence="3">DUF1279 domain-containing protein</fullName>
    </recommendedName>
</protein>
<evidence type="ECO:0000313" key="4">
    <source>
        <dbReference type="EMBL" id="EFA82555.1"/>
    </source>
</evidence>
<feature type="transmembrane region" description="Helical" evidence="2">
    <location>
        <begin position="199"/>
        <end position="225"/>
    </location>
</feature>
<keyword evidence="2" id="KW-0472">Membrane</keyword>
<proteinExistence type="predicted"/>
<feature type="compositionally biased region" description="Polar residues" evidence="1">
    <location>
        <begin position="121"/>
        <end position="136"/>
    </location>
</feature>
<gene>
    <name evidence="4" type="ORF">PPL_04243</name>
</gene>
<dbReference type="GO" id="GO:0005739">
    <property type="term" value="C:mitochondrion"/>
    <property type="evidence" value="ECO:0007669"/>
    <property type="project" value="TreeGrafter"/>
</dbReference>
<feature type="domain" description="DUF1279" evidence="3">
    <location>
        <begin position="141"/>
        <end position="224"/>
    </location>
</feature>
<feature type="compositionally biased region" description="Basic and acidic residues" evidence="1">
    <location>
        <begin position="109"/>
        <end position="120"/>
    </location>
</feature>
<dbReference type="AlphaFoldDB" id="D3B712"/>
<dbReference type="OMA" id="PLCYENN"/>
<dbReference type="STRING" id="670386.D3B712"/>
<feature type="compositionally biased region" description="Low complexity" evidence="1">
    <location>
        <begin position="88"/>
        <end position="107"/>
    </location>
</feature>
<dbReference type="PANTHER" id="PTHR21377:SF0">
    <property type="entry name" value="PROTEIN FAM210B, MITOCHONDRIAL"/>
    <property type="match status" value="1"/>
</dbReference>
<evidence type="ECO:0000313" key="5">
    <source>
        <dbReference type="Proteomes" id="UP000001396"/>
    </source>
</evidence>
<dbReference type="GeneID" id="31359730"/>
<dbReference type="InParanoid" id="D3B712"/>
<comment type="caution">
    <text evidence="4">The sequence shown here is derived from an EMBL/GenBank/DDBJ whole genome shotgun (WGS) entry which is preliminary data.</text>
</comment>
<keyword evidence="2" id="KW-0812">Transmembrane</keyword>
<dbReference type="Pfam" id="PF06916">
    <property type="entry name" value="FAM210A-B_dom"/>
    <property type="match status" value="1"/>
</dbReference>